<keyword evidence="1" id="KW-0472">Membrane</keyword>
<evidence type="ECO:0000313" key="5">
    <source>
        <dbReference type="Proteomes" id="UP001060771"/>
    </source>
</evidence>
<name>A0A830EGZ8_9CREN</name>
<feature type="transmembrane region" description="Helical" evidence="1">
    <location>
        <begin position="155"/>
        <end position="178"/>
    </location>
</feature>
<reference evidence="3" key="2">
    <citation type="submission" date="2020-09" db="EMBL/GenBank/DDBJ databases">
        <authorList>
            <person name="Sun Q."/>
            <person name="Ohkuma M."/>
        </authorList>
    </citation>
    <scope>NUCLEOTIDE SEQUENCE</scope>
    <source>
        <strain evidence="3">JCM 11219</strain>
    </source>
</reference>
<organism evidence="3 4">
    <name type="scientific">Vulcanisaeta souniana JCM 11219</name>
    <dbReference type="NCBI Taxonomy" id="1293586"/>
    <lineage>
        <taxon>Archaea</taxon>
        <taxon>Thermoproteota</taxon>
        <taxon>Thermoprotei</taxon>
        <taxon>Thermoproteales</taxon>
        <taxon>Thermoproteaceae</taxon>
        <taxon>Vulcanisaeta</taxon>
    </lineage>
</organism>
<evidence type="ECO:0000313" key="3">
    <source>
        <dbReference type="EMBL" id="GGI75682.1"/>
    </source>
</evidence>
<evidence type="ECO:0000313" key="2">
    <source>
        <dbReference type="EMBL" id="BDR92457.1"/>
    </source>
</evidence>
<dbReference type="RefSeq" id="WP_188603000.1">
    <property type="nucleotide sequence ID" value="NZ_AP026830.1"/>
</dbReference>
<keyword evidence="1" id="KW-1133">Transmembrane helix</keyword>
<dbReference type="EMBL" id="AP026830">
    <property type="protein sequence ID" value="BDR92457.1"/>
    <property type="molecule type" value="Genomic_DNA"/>
</dbReference>
<protein>
    <recommendedName>
        <fullName evidence="6">Transmembrane protein</fullName>
    </recommendedName>
</protein>
<dbReference type="EMBL" id="BMNM01000003">
    <property type="protein sequence ID" value="GGI75682.1"/>
    <property type="molecule type" value="Genomic_DNA"/>
</dbReference>
<feature type="transmembrane region" description="Helical" evidence="1">
    <location>
        <begin position="20"/>
        <end position="38"/>
    </location>
</feature>
<proteinExistence type="predicted"/>
<evidence type="ECO:0000313" key="4">
    <source>
        <dbReference type="Proteomes" id="UP000657075"/>
    </source>
</evidence>
<feature type="transmembrane region" description="Helical" evidence="1">
    <location>
        <begin position="114"/>
        <end position="143"/>
    </location>
</feature>
<keyword evidence="1" id="KW-0812">Transmembrane</keyword>
<feature type="transmembrane region" description="Helical" evidence="1">
    <location>
        <begin position="190"/>
        <end position="208"/>
    </location>
</feature>
<feature type="transmembrane region" description="Helical" evidence="1">
    <location>
        <begin position="44"/>
        <end position="67"/>
    </location>
</feature>
<dbReference type="AlphaFoldDB" id="A0A830EGZ8"/>
<dbReference type="Pfam" id="PF19609">
    <property type="entry name" value="DUF6114"/>
    <property type="match status" value="1"/>
</dbReference>
<dbReference type="Proteomes" id="UP001060771">
    <property type="component" value="Chromosome"/>
</dbReference>
<reference evidence="2" key="4">
    <citation type="journal article" date="2023" name="Microbiol. Resour. Announc.">
        <title>Complete Genome Sequence of Vulcanisaeta souniana Strain IC-059, a Hyperthermophilic Archaeon Isolated from Hot Spring Water in Japan.</title>
        <authorList>
            <person name="Kato S."/>
            <person name="Itoh T."/>
            <person name="Wu L."/>
            <person name="Ma J."/>
            <person name="Ohkuma M."/>
        </authorList>
    </citation>
    <scope>NUCLEOTIDE SEQUENCE</scope>
    <source>
        <strain evidence="2">JCM 11219</strain>
    </source>
</reference>
<evidence type="ECO:0000256" key="1">
    <source>
        <dbReference type="SAM" id="Phobius"/>
    </source>
</evidence>
<reference evidence="5" key="3">
    <citation type="submission" date="2022-09" db="EMBL/GenBank/DDBJ databases">
        <title>Complete genome sequence of Vulcanisaeta souniana.</title>
        <authorList>
            <person name="Kato S."/>
            <person name="Itoh T."/>
            <person name="Ohkuma M."/>
        </authorList>
    </citation>
    <scope>NUCLEOTIDE SEQUENCE [LARGE SCALE GENOMIC DNA]</scope>
    <source>
        <strain evidence="5">JCM 11219</strain>
    </source>
</reference>
<gene>
    <name evidence="3" type="ORF">GCM10007112_10590</name>
    <name evidence="2" type="ORF">Vsou_15500</name>
</gene>
<keyword evidence="5" id="KW-1185">Reference proteome</keyword>
<dbReference type="InterPro" id="IPR046096">
    <property type="entry name" value="DUF6114"/>
</dbReference>
<dbReference type="Proteomes" id="UP000657075">
    <property type="component" value="Unassembled WGS sequence"/>
</dbReference>
<dbReference type="GeneID" id="76207099"/>
<accession>A0A830EGZ8</accession>
<dbReference type="OrthoDB" id="28129at2157"/>
<sequence>MDLFTKFGFILINLWKRKALVLPTLLGLNLLSWVYFWIKPSLLGFSLIVLTLALFLTVIFIGVIPVAIIEENNYRVDVVRSMGLNSFISIIVIYVLFIYVSLMLMAVIKPPPLLIVMMALLFALPLTPFVVIAVLVPPLVGYFMKQKWRSLRSRIPFWGIYLGLLSALILLLLPVMYFRVLFVSMSLVDSFILGGVVTILSLIPLFYPKPMVCRVLGLVMIFLGILMWLIVAGGLTWGSVLSIISGGYLYDWKPQGK</sequence>
<reference evidence="3" key="1">
    <citation type="journal article" date="2014" name="Int. J. Syst. Evol. Microbiol.">
        <title>Complete genome sequence of Corynebacterium casei LMG S-19264T (=DSM 44701T), isolated from a smear-ripened cheese.</title>
        <authorList>
            <consortium name="US DOE Joint Genome Institute (JGI-PGF)"/>
            <person name="Walter F."/>
            <person name="Albersmeier A."/>
            <person name="Kalinowski J."/>
            <person name="Ruckert C."/>
        </authorList>
    </citation>
    <scope>NUCLEOTIDE SEQUENCE</scope>
    <source>
        <strain evidence="3">JCM 11219</strain>
    </source>
</reference>
<evidence type="ECO:0008006" key="6">
    <source>
        <dbReference type="Google" id="ProtNLM"/>
    </source>
</evidence>
<feature type="transmembrane region" description="Helical" evidence="1">
    <location>
        <begin position="215"/>
        <end position="244"/>
    </location>
</feature>
<feature type="transmembrane region" description="Helical" evidence="1">
    <location>
        <begin position="87"/>
        <end position="108"/>
    </location>
</feature>